<comment type="caution">
    <text evidence="2">The sequence shown here is derived from an EMBL/GenBank/DDBJ whole genome shotgun (WGS) entry which is preliminary data.</text>
</comment>
<sequence length="104" mass="11928">MGKWSIIILIPFILIIMFVSGCSESKKSTSSYIKITEKGTTGKQYWAKAIDPNSRQQQEFLLTIDNMNTWNLIEESKEYLATYEYTSLYKGADLLSIKHPAKPK</sequence>
<keyword evidence="1" id="KW-1133">Transmembrane helix</keyword>
<accession>A0A4R4E1S1</accession>
<organism evidence="2 3">
    <name type="scientific">Paenibacillus albiflavus</name>
    <dbReference type="NCBI Taxonomy" id="2545760"/>
    <lineage>
        <taxon>Bacteria</taxon>
        <taxon>Bacillati</taxon>
        <taxon>Bacillota</taxon>
        <taxon>Bacilli</taxon>
        <taxon>Bacillales</taxon>
        <taxon>Paenibacillaceae</taxon>
        <taxon>Paenibacillus</taxon>
    </lineage>
</organism>
<keyword evidence="3" id="KW-1185">Reference proteome</keyword>
<evidence type="ECO:0000313" key="3">
    <source>
        <dbReference type="Proteomes" id="UP000295418"/>
    </source>
</evidence>
<dbReference type="PROSITE" id="PS51257">
    <property type="entry name" value="PROKAR_LIPOPROTEIN"/>
    <property type="match status" value="1"/>
</dbReference>
<proteinExistence type="predicted"/>
<name>A0A4R4E1S1_9BACL</name>
<evidence type="ECO:0000256" key="1">
    <source>
        <dbReference type="SAM" id="Phobius"/>
    </source>
</evidence>
<dbReference type="AlphaFoldDB" id="A0A4R4E1S1"/>
<protein>
    <submittedName>
        <fullName evidence="2">Uncharacterized protein</fullName>
    </submittedName>
</protein>
<feature type="transmembrane region" description="Helical" evidence="1">
    <location>
        <begin position="6"/>
        <end position="23"/>
    </location>
</feature>
<gene>
    <name evidence="2" type="ORF">E0485_24095</name>
</gene>
<dbReference type="OrthoDB" id="2935349at2"/>
<evidence type="ECO:0000313" key="2">
    <source>
        <dbReference type="EMBL" id="TCZ68877.1"/>
    </source>
</evidence>
<keyword evidence="1" id="KW-0812">Transmembrane</keyword>
<keyword evidence="1" id="KW-0472">Membrane</keyword>
<dbReference type="Proteomes" id="UP000295418">
    <property type="component" value="Unassembled WGS sequence"/>
</dbReference>
<dbReference type="EMBL" id="SKFG01000056">
    <property type="protein sequence ID" value="TCZ68877.1"/>
    <property type="molecule type" value="Genomic_DNA"/>
</dbReference>
<dbReference type="RefSeq" id="WP_132420587.1">
    <property type="nucleotide sequence ID" value="NZ_SKFG01000056.1"/>
</dbReference>
<reference evidence="2 3" key="1">
    <citation type="submission" date="2019-03" db="EMBL/GenBank/DDBJ databases">
        <authorList>
            <person name="Kim M.K.M."/>
        </authorList>
    </citation>
    <scope>NUCLEOTIDE SEQUENCE [LARGE SCALE GENOMIC DNA]</scope>
    <source>
        <strain evidence="2 3">18JY21-1</strain>
    </source>
</reference>